<evidence type="ECO:0000313" key="4">
    <source>
        <dbReference type="Proteomes" id="UP001304423"/>
    </source>
</evidence>
<dbReference type="Proteomes" id="UP001304423">
    <property type="component" value="Chromosome"/>
</dbReference>
<gene>
    <name evidence="3" type="ORF">RXA29_11225</name>
</gene>
<dbReference type="InterPro" id="IPR051267">
    <property type="entry name" value="STEAP_metalloreductase"/>
</dbReference>
<evidence type="ECO:0000256" key="1">
    <source>
        <dbReference type="ARBA" id="ARBA00023002"/>
    </source>
</evidence>
<proteinExistence type="predicted"/>
<keyword evidence="1" id="KW-0560">Oxidoreductase</keyword>
<dbReference type="Pfam" id="PF03807">
    <property type="entry name" value="F420_oxidored"/>
    <property type="match status" value="1"/>
</dbReference>
<dbReference type="PANTHER" id="PTHR14239">
    <property type="entry name" value="DUDULIN-RELATED"/>
    <property type="match status" value="1"/>
</dbReference>
<dbReference type="InterPro" id="IPR028939">
    <property type="entry name" value="P5C_Rdtase_cat_N"/>
</dbReference>
<sequence>MIISIIGAGNIGASLARKLSASEHIVKITNSRGPDTIRDIASDAGARAVTHEEAVSDVDVIILAIPFGKHSELATLLSKAPANATVIDTSNYYPFRDGSIANVEHGKPESVWASEQVGRPLIKAWNAGLAATLSDKGLPAGAAGRIALPVAGDDEKAKSITMALVSETGFEPVDAGSLTESWRQQPGTPAYCTELSPTELKTALQDADKARAPKNRDALMDEFMSAREALTHDHIVARNRAVSA</sequence>
<dbReference type="EMBL" id="CP136339">
    <property type="protein sequence ID" value="WOA54739.1"/>
    <property type="molecule type" value="Genomic_DNA"/>
</dbReference>
<dbReference type="AlphaFoldDB" id="A0AAX4F4V6"/>
<protein>
    <submittedName>
        <fullName evidence="3">NAD(P)-binding domain-containing protein</fullName>
    </submittedName>
</protein>
<dbReference type="InterPro" id="IPR036291">
    <property type="entry name" value="NAD(P)-bd_dom_sf"/>
</dbReference>
<evidence type="ECO:0000259" key="2">
    <source>
        <dbReference type="Pfam" id="PF03807"/>
    </source>
</evidence>
<dbReference type="RefSeq" id="WP_316394860.1">
    <property type="nucleotide sequence ID" value="NZ_CP136339.1"/>
</dbReference>
<dbReference type="Gene3D" id="3.40.50.720">
    <property type="entry name" value="NAD(P)-binding Rossmann-like Domain"/>
    <property type="match status" value="1"/>
</dbReference>
<accession>A0AAX4F4V6</accession>
<organism evidence="3 4">
    <name type="scientific">Dickeya solani</name>
    <dbReference type="NCBI Taxonomy" id="1089444"/>
    <lineage>
        <taxon>Bacteria</taxon>
        <taxon>Pseudomonadati</taxon>
        <taxon>Pseudomonadota</taxon>
        <taxon>Gammaproteobacteria</taxon>
        <taxon>Enterobacterales</taxon>
        <taxon>Pectobacteriaceae</taxon>
        <taxon>Dickeya</taxon>
    </lineage>
</organism>
<name>A0AAX4F4V6_9GAMM</name>
<dbReference type="GO" id="GO:0016491">
    <property type="term" value="F:oxidoreductase activity"/>
    <property type="evidence" value="ECO:0007669"/>
    <property type="project" value="UniProtKB-KW"/>
</dbReference>
<evidence type="ECO:0000313" key="3">
    <source>
        <dbReference type="EMBL" id="WOA54739.1"/>
    </source>
</evidence>
<reference evidence="3" key="1">
    <citation type="submission" date="2023-10" db="EMBL/GenBank/DDBJ databases">
        <title>Clonality and diversity in the soft rot Dickeya solani phytopathogen.</title>
        <authorList>
            <person name="Pedron J."/>
            <person name="Van Gijsegem F."/>
            <person name="Portier P."/>
            <person name="Taghouti G."/>
        </authorList>
    </citation>
    <scope>NUCLEOTIDE SEQUENCE</scope>
    <source>
        <strain evidence="3">CFBP5647</strain>
    </source>
</reference>
<dbReference type="SUPFAM" id="SSF51735">
    <property type="entry name" value="NAD(P)-binding Rossmann-fold domains"/>
    <property type="match status" value="1"/>
</dbReference>
<feature type="domain" description="Pyrroline-5-carboxylate reductase catalytic N-terminal" evidence="2">
    <location>
        <begin position="3"/>
        <end position="92"/>
    </location>
</feature>